<dbReference type="Pfam" id="PF03055">
    <property type="entry name" value="RPE65"/>
    <property type="match status" value="1"/>
</dbReference>
<sequence>MPLPAKKTPNDPNYYPNCDANVWLRSCERELVEPIKGTITGTIPPWLQGSLLRNGPGSIKVGKDFFDHLFDSSALLHRFCIENGGVSYQCRFLQSEVFKTNKAANRIVLTEFGTTAVPDPCRTIFQRVAAIFNPKSKHTSDNSMISVYPFGDEVYAFGEMPVIHRVNQTSLETEGRVDVSDFVSIVHHTSHPHVVAKSVYNMALSFFPTGPHHVIVHFPPKTQGVGESSDMFTQAKIVAGIPAKWPLHPSYMHTFGVTDNYFILVEQPLAVSIGGMLAAKVANRPMASCFRWYQHEKTRINLISRKTGNLAYKFCADAFFYLHIINQYEESDHVVLDICTYRDPAMLDCMYISAMKNMQHNQRYAEMFRSKPLRFVLPLKPPKTHSNLVRLPNTKAEAYYLQDEILVKPEKLADLGCETPRINYDQYLGRKYRYFYAISADVDAPNPGTIIKVDTVTKTWKTWCEDNCYPSEPVFVPRPNSQFEDDGVVLASMVWGGDDTNRVGLLILDAATFEEVGRAEFDTPGPAPKCLHGWFLPKDKV</sequence>
<evidence type="ECO:0000256" key="3">
    <source>
        <dbReference type="ARBA" id="ARBA00023002"/>
    </source>
</evidence>
<dbReference type="AlphaFoldDB" id="A0AA38HYX4"/>
<dbReference type="GO" id="GO:0003834">
    <property type="term" value="F:beta-carotene 15,15'-dioxygenase activity"/>
    <property type="evidence" value="ECO:0007669"/>
    <property type="project" value="TreeGrafter"/>
</dbReference>
<comment type="similarity">
    <text evidence="1">Belongs to the carotenoid oxygenase family.</text>
</comment>
<dbReference type="GO" id="GO:0016121">
    <property type="term" value="P:carotene catabolic process"/>
    <property type="evidence" value="ECO:0007669"/>
    <property type="project" value="TreeGrafter"/>
</dbReference>
<accession>A0AA38HYX4</accession>
<gene>
    <name evidence="6" type="ORF">Zmor_022620</name>
</gene>
<reference evidence="6" key="1">
    <citation type="journal article" date="2023" name="G3 (Bethesda)">
        <title>Whole genome assemblies of Zophobas morio and Tenebrio molitor.</title>
        <authorList>
            <person name="Kaur S."/>
            <person name="Stinson S.A."/>
            <person name="diCenzo G.C."/>
        </authorList>
    </citation>
    <scope>NUCLEOTIDE SEQUENCE</scope>
    <source>
        <strain evidence="6">QUZm001</strain>
    </source>
</reference>
<evidence type="ECO:0000313" key="6">
    <source>
        <dbReference type="EMBL" id="KAJ3644922.1"/>
    </source>
</evidence>
<evidence type="ECO:0008006" key="8">
    <source>
        <dbReference type="Google" id="ProtNLM"/>
    </source>
</evidence>
<keyword evidence="3" id="KW-0560">Oxidoreductase</keyword>
<organism evidence="6 7">
    <name type="scientific">Zophobas morio</name>
    <dbReference type="NCBI Taxonomy" id="2755281"/>
    <lineage>
        <taxon>Eukaryota</taxon>
        <taxon>Metazoa</taxon>
        <taxon>Ecdysozoa</taxon>
        <taxon>Arthropoda</taxon>
        <taxon>Hexapoda</taxon>
        <taxon>Insecta</taxon>
        <taxon>Pterygota</taxon>
        <taxon>Neoptera</taxon>
        <taxon>Endopterygota</taxon>
        <taxon>Coleoptera</taxon>
        <taxon>Polyphaga</taxon>
        <taxon>Cucujiformia</taxon>
        <taxon>Tenebrionidae</taxon>
        <taxon>Zophobas</taxon>
    </lineage>
</organism>
<name>A0AA38HYX4_9CUCU</name>
<comment type="cofactor">
    <cofactor evidence="5">
        <name>Fe(2+)</name>
        <dbReference type="ChEBI" id="CHEBI:29033"/>
    </cofactor>
    <text evidence="5">Binds 1 Fe(2+) ion per subunit.</text>
</comment>
<protein>
    <recommendedName>
        <fullName evidence="8">Carotenoid isomerooxygenase</fullName>
    </recommendedName>
</protein>
<dbReference type="GO" id="GO:0010436">
    <property type="term" value="F:carotenoid dioxygenase activity"/>
    <property type="evidence" value="ECO:0007669"/>
    <property type="project" value="TreeGrafter"/>
</dbReference>
<dbReference type="PANTHER" id="PTHR10543">
    <property type="entry name" value="BETA-CAROTENE DIOXYGENASE"/>
    <property type="match status" value="1"/>
</dbReference>
<evidence type="ECO:0000313" key="7">
    <source>
        <dbReference type="Proteomes" id="UP001168821"/>
    </source>
</evidence>
<evidence type="ECO:0000256" key="4">
    <source>
        <dbReference type="ARBA" id="ARBA00023004"/>
    </source>
</evidence>
<feature type="binding site" evidence="5">
    <location>
        <position position="532"/>
    </location>
    <ligand>
        <name>Fe cation</name>
        <dbReference type="ChEBI" id="CHEBI:24875"/>
        <note>catalytic</note>
    </ligand>
</feature>
<keyword evidence="4 5" id="KW-0408">Iron</keyword>
<dbReference type="PANTHER" id="PTHR10543:SF24">
    <property type="entry name" value="CAROTENOID ISOMEROOXYGENASE"/>
    <property type="match status" value="1"/>
</dbReference>
<proteinExistence type="inferred from homology"/>
<comment type="caution">
    <text evidence="6">The sequence shown here is derived from an EMBL/GenBank/DDBJ whole genome shotgun (WGS) entry which is preliminary data.</text>
</comment>
<evidence type="ECO:0000256" key="2">
    <source>
        <dbReference type="ARBA" id="ARBA00022723"/>
    </source>
</evidence>
<feature type="binding site" evidence="5">
    <location>
        <position position="191"/>
    </location>
    <ligand>
        <name>Fe cation</name>
        <dbReference type="ChEBI" id="CHEBI:24875"/>
        <note>catalytic</note>
    </ligand>
</feature>
<feature type="binding site" evidence="5">
    <location>
        <position position="323"/>
    </location>
    <ligand>
        <name>Fe cation</name>
        <dbReference type="ChEBI" id="CHEBI:24875"/>
        <note>catalytic</note>
    </ligand>
</feature>
<keyword evidence="2 5" id="KW-0479">Metal-binding</keyword>
<evidence type="ECO:0000256" key="1">
    <source>
        <dbReference type="ARBA" id="ARBA00006787"/>
    </source>
</evidence>
<dbReference type="EMBL" id="JALNTZ010000007">
    <property type="protein sequence ID" value="KAJ3644922.1"/>
    <property type="molecule type" value="Genomic_DNA"/>
</dbReference>
<dbReference type="Proteomes" id="UP001168821">
    <property type="component" value="Unassembled WGS sequence"/>
</dbReference>
<evidence type="ECO:0000256" key="5">
    <source>
        <dbReference type="PIRSR" id="PIRSR604294-1"/>
    </source>
</evidence>
<keyword evidence="7" id="KW-1185">Reference proteome</keyword>
<dbReference type="GO" id="GO:0042574">
    <property type="term" value="P:retinal metabolic process"/>
    <property type="evidence" value="ECO:0007669"/>
    <property type="project" value="TreeGrafter"/>
</dbReference>
<feature type="binding site" evidence="5">
    <location>
        <position position="253"/>
    </location>
    <ligand>
        <name>Fe cation</name>
        <dbReference type="ChEBI" id="CHEBI:24875"/>
        <note>catalytic</note>
    </ligand>
</feature>
<dbReference type="GO" id="GO:0046872">
    <property type="term" value="F:metal ion binding"/>
    <property type="evidence" value="ECO:0007669"/>
    <property type="project" value="UniProtKB-KW"/>
</dbReference>
<dbReference type="InterPro" id="IPR004294">
    <property type="entry name" value="Carotenoid_Oase"/>
</dbReference>